<protein>
    <recommendedName>
        <fullName evidence="6">Amino acid transporter transmembrane domain-containing protein</fullName>
    </recommendedName>
</protein>
<evidence type="ECO:0000313" key="7">
    <source>
        <dbReference type="EMBL" id="KAJ8297598.1"/>
    </source>
</evidence>
<feature type="non-terminal residue" evidence="7">
    <location>
        <position position="121"/>
    </location>
</feature>
<evidence type="ECO:0000256" key="4">
    <source>
        <dbReference type="ARBA" id="ARBA00023136"/>
    </source>
</evidence>
<gene>
    <name evidence="7" type="ORF">KUTeg_024129</name>
</gene>
<organism evidence="7 8">
    <name type="scientific">Tegillarca granosa</name>
    <name type="common">Malaysian cockle</name>
    <name type="synonym">Anadara granosa</name>
    <dbReference type="NCBI Taxonomy" id="220873"/>
    <lineage>
        <taxon>Eukaryota</taxon>
        <taxon>Metazoa</taxon>
        <taxon>Spiralia</taxon>
        <taxon>Lophotrochozoa</taxon>
        <taxon>Mollusca</taxon>
        <taxon>Bivalvia</taxon>
        <taxon>Autobranchia</taxon>
        <taxon>Pteriomorphia</taxon>
        <taxon>Arcoida</taxon>
        <taxon>Arcoidea</taxon>
        <taxon>Arcidae</taxon>
        <taxon>Tegillarca</taxon>
    </lineage>
</organism>
<dbReference type="InterPro" id="IPR013057">
    <property type="entry name" value="AA_transpt_TM"/>
</dbReference>
<keyword evidence="2 5" id="KW-0812">Transmembrane</keyword>
<evidence type="ECO:0000256" key="5">
    <source>
        <dbReference type="SAM" id="Phobius"/>
    </source>
</evidence>
<evidence type="ECO:0000256" key="2">
    <source>
        <dbReference type="ARBA" id="ARBA00022692"/>
    </source>
</evidence>
<feature type="transmembrane region" description="Helical" evidence="5">
    <location>
        <begin position="83"/>
        <end position="101"/>
    </location>
</feature>
<sequence length="121" mass="13286">MHYKFMYQLESYGHPLRSALSPVGGRFMEICFAMAVPHLDLLISLIGALASSSLALMLPPIIEIITYSAEGEILYKRTIIKDVLIICFGFLGFLTGTYSSLKAIADSFSPKSTDNSTTVGW</sequence>
<evidence type="ECO:0000313" key="8">
    <source>
        <dbReference type="Proteomes" id="UP001217089"/>
    </source>
</evidence>
<evidence type="ECO:0000259" key="6">
    <source>
        <dbReference type="Pfam" id="PF01490"/>
    </source>
</evidence>
<evidence type="ECO:0000256" key="3">
    <source>
        <dbReference type="ARBA" id="ARBA00022989"/>
    </source>
</evidence>
<keyword evidence="3 5" id="KW-1133">Transmembrane helix</keyword>
<keyword evidence="8" id="KW-1185">Reference proteome</keyword>
<feature type="domain" description="Amino acid transporter transmembrane" evidence="6">
    <location>
        <begin position="30"/>
        <end position="100"/>
    </location>
</feature>
<keyword evidence="4 5" id="KW-0472">Membrane</keyword>
<dbReference type="Proteomes" id="UP001217089">
    <property type="component" value="Unassembled WGS sequence"/>
</dbReference>
<name>A0ABQ9E2T4_TEGGR</name>
<accession>A0ABQ9E2T4</accession>
<dbReference type="EMBL" id="JARBDR010000923">
    <property type="protein sequence ID" value="KAJ8297598.1"/>
    <property type="molecule type" value="Genomic_DNA"/>
</dbReference>
<reference evidence="7 8" key="1">
    <citation type="submission" date="2022-12" db="EMBL/GenBank/DDBJ databases">
        <title>Chromosome-level genome of Tegillarca granosa.</title>
        <authorList>
            <person name="Kim J."/>
        </authorList>
    </citation>
    <scope>NUCLEOTIDE SEQUENCE [LARGE SCALE GENOMIC DNA]</scope>
    <source>
        <strain evidence="7">Teg-2019</strain>
        <tissue evidence="7">Adductor muscle</tissue>
    </source>
</reference>
<proteinExistence type="predicted"/>
<comment type="subcellular location">
    <subcellularLocation>
        <location evidence="1">Membrane</location>
    </subcellularLocation>
</comment>
<comment type="caution">
    <text evidence="7">The sequence shown here is derived from an EMBL/GenBank/DDBJ whole genome shotgun (WGS) entry which is preliminary data.</text>
</comment>
<evidence type="ECO:0000256" key="1">
    <source>
        <dbReference type="ARBA" id="ARBA00004370"/>
    </source>
</evidence>
<dbReference type="Pfam" id="PF01490">
    <property type="entry name" value="Aa_trans"/>
    <property type="match status" value="1"/>
</dbReference>